<evidence type="ECO:0000259" key="4">
    <source>
        <dbReference type="PROSITE" id="PS50949"/>
    </source>
</evidence>
<evidence type="ECO:0000256" key="3">
    <source>
        <dbReference type="ARBA" id="ARBA00023163"/>
    </source>
</evidence>
<keyword evidence="6" id="KW-1185">Reference proteome</keyword>
<dbReference type="SUPFAM" id="SSF48008">
    <property type="entry name" value="GntR ligand-binding domain-like"/>
    <property type="match status" value="1"/>
</dbReference>
<dbReference type="SMART" id="SM00345">
    <property type="entry name" value="HTH_GNTR"/>
    <property type="match status" value="1"/>
</dbReference>
<keyword evidence="1" id="KW-0805">Transcription regulation</keyword>
<dbReference type="Gene3D" id="1.10.10.10">
    <property type="entry name" value="Winged helix-like DNA-binding domain superfamily/Winged helix DNA-binding domain"/>
    <property type="match status" value="1"/>
</dbReference>
<dbReference type="InterPro" id="IPR011711">
    <property type="entry name" value="GntR_C"/>
</dbReference>
<organism evidence="5 6">
    <name type="scientific">Arenibacterium halophilum</name>
    <dbReference type="NCBI Taxonomy" id="2583821"/>
    <lineage>
        <taxon>Bacteria</taxon>
        <taxon>Pseudomonadati</taxon>
        <taxon>Pseudomonadota</taxon>
        <taxon>Alphaproteobacteria</taxon>
        <taxon>Rhodobacterales</taxon>
        <taxon>Paracoccaceae</taxon>
        <taxon>Arenibacterium</taxon>
    </lineage>
</organism>
<keyword evidence="3" id="KW-0804">Transcription</keyword>
<evidence type="ECO:0000256" key="2">
    <source>
        <dbReference type="ARBA" id="ARBA00023125"/>
    </source>
</evidence>
<comment type="caution">
    <text evidence="5">The sequence shown here is derived from an EMBL/GenBank/DDBJ whole genome shotgun (WGS) entry which is preliminary data.</text>
</comment>
<dbReference type="Pfam" id="PF00392">
    <property type="entry name" value="GntR"/>
    <property type="match status" value="1"/>
</dbReference>
<sequence length="225" mass="25623">MNDSQPLEYSTRTEAAYARLRDDILSGELKPGEKLRLERLRDSYGFGLSSIREALSKLSSEQLVGTTGQRGYWVEPISREEFDDITNMRLFIEPEAVERSIANATLDWEAQFVAAYHRLVGVEKSLDATRDTASAAWEQENRNFHHRLIINCGSDWMLRFVATLIEQSERYRRQAVRLNAIPQEILQAEHRAIYDAALARNGRLAAELLRVHISNSAKSLAAALF</sequence>
<dbReference type="SUPFAM" id="SSF46785">
    <property type="entry name" value="Winged helix' DNA-binding domain"/>
    <property type="match status" value="1"/>
</dbReference>
<dbReference type="SMART" id="SM00895">
    <property type="entry name" value="FCD"/>
    <property type="match status" value="1"/>
</dbReference>
<evidence type="ECO:0000313" key="5">
    <source>
        <dbReference type="EMBL" id="TMV13541.1"/>
    </source>
</evidence>
<accession>A0ABY2XB01</accession>
<dbReference type="InterPro" id="IPR036390">
    <property type="entry name" value="WH_DNA-bd_sf"/>
</dbReference>
<evidence type="ECO:0000313" key="6">
    <source>
        <dbReference type="Proteomes" id="UP001191082"/>
    </source>
</evidence>
<proteinExistence type="predicted"/>
<feature type="domain" description="HTH gntR-type" evidence="4">
    <location>
        <begin position="10"/>
        <end position="77"/>
    </location>
</feature>
<dbReference type="EMBL" id="VCPC01000002">
    <property type="protein sequence ID" value="TMV13541.1"/>
    <property type="molecule type" value="Genomic_DNA"/>
</dbReference>
<dbReference type="InterPro" id="IPR000524">
    <property type="entry name" value="Tscrpt_reg_HTH_GntR"/>
</dbReference>
<dbReference type="Pfam" id="PF07729">
    <property type="entry name" value="FCD"/>
    <property type="match status" value="1"/>
</dbReference>
<dbReference type="PANTHER" id="PTHR43537:SF20">
    <property type="entry name" value="HTH-TYPE TRANSCRIPTIONAL REPRESSOR GLAR"/>
    <property type="match status" value="1"/>
</dbReference>
<keyword evidence="2" id="KW-0238">DNA-binding</keyword>
<reference evidence="5 6" key="1">
    <citation type="submission" date="2019-05" db="EMBL/GenBank/DDBJ databases">
        <title>Marivita sp. nov. isolated from sea sediment.</title>
        <authorList>
            <person name="Kim W."/>
        </authorList>
    </citation>
    <scope>NUCLEOTIDE SEQUENCE [LARGE SCALE GENOMIC DNA]</scope>
    <source>
        <strain evidence="5 6">CAU 1492</strain>
    </source>
</reference>
<evidence type="ECO:0000256" key="1">
    <source>
        <dbReference type="ARBA" id="ARBA00023015"/>
    </source>
</evidence>
<protein>
    <submittedName>
        <fullName evidence="5">GntR family transcriptional regulator</fullName>
    </submittedName>
</protein>
<name>A0ABY2XB01_9RHOB</name>
<dbReference type="PANTHER" id="PTHR43537">
    <property type="entry name" value="TRANSCRIPTIONAL REGULATOR, GNTR FAMILY"/>
    <property type="match status" value="1"/>
</dbReference>
<dbReference type="RefSeq" id="WP_138864095.1">
    <property type="nucleotide sequence ID" value="NZ_VCPC01000002.1"/>
</dbReference>
<dbReference type="Proteomes" id="UP001191082">
    <property type="component" value="Unassembled WGS sequence"/>
</dbReference>
<dbReference type="Gene3D" id="1.20.120.530">
    <property type="entry name" value="GntR ligand-binding domain-like"/>
    <property type="match status" value="1"/>
</dbReference>
<dbReference type="PROSITE" id="PS50949">
    <property type="entry name" value="HTH_GNTR"/>
    <property type="match status" value="1"/>
</dbReference>
<dbReference type="InterPro" id="IPR008920">
    <property type="entry name" value="TF_FadR/GntR_C"/>
</dbReference>
<gene>
    <name evidence="5" type="ORF">FGK64_12455</name>
</gene>
<dbReference type="InterPro" id="IPR036388">
    <property type="entry name" value="WH-like_DNA-bd_sf"/>
</dbReference>